<organism evidence="2 3">
    <name type="scientific">Gnathostoma spinigerum</name>
    <dbReference type="NCBI Taxonomy" id="75299"/>
    <lineage>
        <taxon>Eukaryota</taxon>
        <taxon>Metazoa</taxon>
        <taxon>Ecdysozoa</taxon>
        <taxon>Nematoda</taxon>
        <taxon>Chromadorea</taxon>
        <taxon>Rhabditida</taxon>
        <taxon>Spirurina</taxon>
        <taxon>Gnathostomatomorpha</taxon>
        <taxon>Gnathostomatoidea</taxon>
        <taxon>Gnathostomatidae</taxon>
        <taxon>Gnathostoma</taxon>
    </lineage>
</organism>
<feature type="transmembrane region" description="Helical" evidence="1">
    <location>
        <begin position="84"/>
        <end position="106"/>
    </location>
</feature>
<protein>
    <submittedName>
        <fullName evidence="2">Uncharacterized protein</fullName>
    </submittedName>
</protein>
<keyword evidence="3" id="KW-1185">Reference proteome</keyword>
<dbReference type="AlphaFoldDB" id="A0ABD6EJG0"/>
<feature type="transmembrane region" description="Helical" evidence="1">
    <location>
        <begin position="12"/>
        <end position="30"/>
    </location>
</feature>
<sequence length="145" mass="16603">MTVSMRAHEKFLVFLYSTSIFLSMLLFYWSGIYCQIFNCVLSWQLRNRQYAQIFPTCSACLTTIASVFWLLTNSVFLDWQHRHSYGFLEMPTAVGCSLLGGVSAVIEFHSSVDYTYLNWGEKWNLAAIDSTILAFLHAVIAFALN</sequence>
<proteinExistence type="predicted"/>
<accession>A0ABD6EJG0</accession>
<keyword evidence="1" id="KW-1133">Transmembrane helix</keyword>
<evidence type="ECO:0000313" key="2">
    <source>
        <dbReference type="EMBL" id="MFH4980108.1"/>
    </source>
</evidence>
<keyword evidence="1" id="KW-0812">Transmembrane</keyword>
<feature type="transmembrane region" description="Helical" evidence="1">
    <location>
        <begin position="126"/>
        <end position="144"/>
    </location>
</feature>
<evidence type="ECO:0000313" key="3">
    <source>
        <dbReference type="Proteomes" id="UP001608902"/>
    </source>
</evidence>
<dbReference type="EMBL" id="JBGFUD010005071">
    <property type="protein sequence ID" value="MFH4980108.1"/>
    <property type="molecule type" value="Genomic_DNA"/>
</dbReference>
<keyword evidence="1" id="KW-0472">Membrane</keyword>
<evidence type="ECO:0000256" key="1">
    <source>
        <dbReference type="SAM" id="Phobius"/>
    </source>
</evidence>
<gene>
    <name evidence="2" type="ORF">AB6A40_006817</name>
</gene>
<dbReference type="Proteomes" id="UP001608902">
    <property type="component" value="Unassembled WGS sequence"/>
</dbReference>
<comment type="caution">
    <text evidence="2">The sequence shown here is derived from an EMBL/GenBank/DDBJ whole genome shotgun (WGS) entry which is preliminary data.</text>
</comment>
<name>A0ABD6EJG0_9BILA</name>
<feature type="transmembrane region" description="Helical" evidence="1">
    <location>
        <begin position="50"/>
        <end position="72"/>
    </location>
</feature>
<reference evidence="2 3" key="1">
    <citation type="submission" date="2024-08" db="EMBL/GenBank/DDBJ databases">
        <title>Gnathostoma spinigerum genome.</title>
        <authorList>
            <person name="Gonzalez-Bertolin B."/>
            <person name="Monzon S."/>
            <person name="Zaballos A."/>
            <person name="Jimenez P."/>
            <person name="Dekumyoy P."/>
            <person name="Varona S."/>
            <person name="Cuesta I."/>
            <person name="Sumanam S."/>
            <person name="Adisakwattana P."/>
            <person name="Gasser R.B."/>
            <person name="Hernandez-Gonzalez A."/>
            <person name="Young N.D."/>
            <person name="Perteguer M.J."/>
        </authorList>
    </citation>
    <scope>NUCLEOTIDE SEQUENCE [LARGE SCALE GENOMIC DNA]</scope>
    <source>
        <strain evidence="2">AL3</strain>
        <tissue evidence="2">Liver</tissue>
    </source>
</reference>